<reference evidence="4 5" key="1">
    <citation type="journal article" date="2017" name="Curr. Biol.">
        <title>Genome architecture and evolution of a unichromosomal asexual nematode.</title>
        <authorList>
            <person name="Fradin H."/>
            <person name="Zegar C."/>
            <person name="Gutwein M."/>
            <person name="Lucas J."/>
            <person name="Kovtun M."/>
            <person name="Corcoran D."/>
            <person name="Baugh L.R."/>
            <person name="Kiontke K."/>
            <person name="Gunsalus K."/>
            <person name="Fitch D.H."/>
            <person name="Piano F."/>
        </authorList>
    </citation>
    <scope>NUCLEOTIDE SEQUENCE [LARGE SCALE GENOMIC DNA]</scope>
    <source>
        <strain evidence="4">PF1309</strain>
    </source>
</reference>
<proteinExistence type="predicted"/>
<protein>
    <submittedName>
        <fullName evidence="4">Uncharacterized protein</fullName>
    </submittedName>
</protein>
<dbReference type="EMBL" id="LIAE01010602">
    <property type="protein sequence ID" value="PAV58068.1"/>
    <property type="molecule type" value="Genomic_DNA"/>
</dbReference>
<dbReference type="InterPro" id="IPR001611">
    <property type="entry name" value="Leu-rich_rpt"/>
</dbReference>
<dbReference type="Proteomes" id="UP000218231">
    <property type="component" value="Unassembled WGS sequence"/>
</dbReference>
<evidence type="ECO:0000259" key="3">
    <source>
        <dbReference type="Pfam" id="PF25344"/>
    </source>
</evidence>
<organism evidence="4 5">
    <name type="scientific">Diploscapter pachys</name>
    <dbReference type="NCBI Taxonomy" id="2018661"/>
    <lineage>
        <taxon>Eukaryota</taxon>
        <taxon>Metazoa</taxon>
        <taxon>Ecdysozoa</taxon>
        <taxon>Nematoda</taxon>
        <taxon>Chromadorea</taxon>
        <taxon>Rhabditida</taxon>
        <taxon>Rhabditina</taxon>
        <taxon>Rhabditomorpha</taxon>
        <taxon>Rhabditoidea</taxon>
        <taxon>Rhabditidae</taxon>
        <taxon>Diploscapter</taxon>
    </lineage>
</organism>
<dbReference type="Gene3D" id="3.80.10.10">
    <property type="entry name" value="Ribonuclease Inhibitor"/>
    <property type="match status" value="1"/>
</dbReference>
<evidence type="ECO:0000313" key="4">
    <source>
        <dbReference type="EMBL" id="PAV58067.1"/>
    </source>
</evidence>
<dbReference type="Pfam" id="PF25344">
    <property type="entry name" value="PH_LRR1"/>
    <property type="match status" value="1"/>
</dbReference>
<dbReference type="PANTHER" id="PTHR13379:SF0">
    <property type="entry name" value="UPF0415 PROTEIN C7ORF25"/>
    <property type="match status" value="1"/>
</dbReference>
<keyword evidence="1" id="KW-0539">Nucleus</keyword>
<dbReference type="AlphaFoldDB" id="A0A2A2J8T9"/>
<evidence type="ECO:0000313" key="5">
    <source>
        <dbReference type="Proteomes" id="UP000218231"/>
    </source>
</evidence>
<evidence type="ECO:0000256" key="1">
    <source>
        <dbReference type="ARBA" id="ARBA00023242"/>
    </source>
</evidence>
<feature type="domain" description="PIF1/LRR1 pleckstrin homology" evidence="3">
    <location>
        <begin position="1"/>
        <end position="112"/>
    </location>
</feature>
<dbReference type="PROSITE" id="PS51450">
    <property type="entry name" value="LRR"/>
    <property type="match status" value="1"/>
</dbReference>
<dbReference type="EMBL" id="LIAE01010602">
    <property type="protein sequence ID" value="PAV58067.1"/>
    <property type="molecule type" value="Genomic_DNA"/>
</dbReference>
<dbReference type="OrthoDB" id="441890at2759"/>
<dbReference type="PANTHER" id="PTHR13379">
    <property type="entry name" value="UNCHARACTERIZED DUF1308"/>
    <property type="match status" value="1"/>
</dbReference>
<dbReference type="STRING" id="2018661.A0A2A2J8T9"/>
<accession>A0A2A2J8T9</accession>
<dbReference type="SUPFAM" id="SSF52058">
    <property type="entry name" value="L domain-like"/>
    <property type="match status" value="1"/>
</dbReference>
<keyword evidence="5" id="KW-1185">Reference proteome</keyword>
<dbReference type="InterPro" id="IPR032675">
    <property type="entry name" value="LRR_dom_sf"/>
</dbReference>
<dbReference type="InterPro" id="IPR057437">
    <property type="entry name" value="PIF1/LRR1_PH"/>
</dbReference>
<name>A0A2A2J8T9_9BILA</name>
<feature type="domain" description="DUF5614" evidence="2">
    <location>
        <begin position="411"/>
        <end position="606"/>
    </location>
</feature>
<sequence length="646" mass="74248">MRVQCKFLECRRGARIVGRHAKAIATIYKGTTPTEYKINIVYQQKDKKSSKYLINSQSPPSILIHQNKMTLRLKDSPFDLFFDFFETPTSQANAFMDLLRAICRGESVEIKHQPEVKSTDFVPYQSEMRIVLRSEYPSFKTNFPSTLTTLHICGIGLPSVDSRWFLLTNLKTLVITDNPRLGKAKNFEKFRSIEKLVNLQSLFINRCDLGEVALTKLPYLTMSLPSSVIHLDLSNNGLFEFPLLSSATRRTLKYLILSSNRISQFPRDLSLQSYGSLCELRLDRNRIRSVPGMLLTFRLDTFFIDENPATNENVEDESQKECSWNNPIARYDREHTVRCDEQVGARETLFEKAAQVMLNANRRLIMRKSHYLPTDVKLRLCNSVYTCFKCSRKKMTSSTCPDDSNDELKPILLDRISVAEKMVEQLNVKPLCDLESSPQLKKRLLSDISFLYKMRDGKTPLMRKYLDTTNVPHFMNLCEAINRYDLVVGIHVAFSYRDEERNKIKHIVDIVSDQGNQWVKIISRSPRGIVMDWLAGGNCRHIFEQAETYIETAERFKKNYIRPEIVFDFISGVPDKIAVKLESIGIRVAGKRIPIESLAKIPEDFLEDLEPVEEQKTEDMPSVNLDVSSVLVLCSNLTHPGGLNHK</sequence>
<evidence type="ECO:0000259" key="2">
    <source>
        <dbReference type="Pfam" id="PF18474"/>
    </source>
</evidence>
<gene>
    <name evidence="4" type="ORF">WR25_24626</name>
</gene>
<comment type="caution">
    <text evidence="4">The sequence shown here is derived from an EMBL/GenBank/DDBJ whole genome shotgun (WGS) entry which is preliminary data.</text>
</comment>
<dbReference type="Pfam" id="PF18474">
    <property type="entry name" value="DUF5614"/>
    <property type="match status" value="1"/>
</dbReference>
<dbReference type="InterPro" id="IPR041076">
    <property type="entry name" value="DUF5614"/>
</dbReference>